<sequence>MGWLRLWGTAALVGALLTALGAIASATAVAEAVDTVRAYRTAEACQDGKARSDCLTTRTATVRATERTGGRSARYAVRLEHTPDVPELVRLAGDEPLLRLLRPGDGITVTLWRDHATAIHRDGVTQHSTDTPETDPEWRTGLAAVLLVLACYLLYVGTTLLARTREIAERGAPRGFRFFGTRALWTALAVIPAGAAGALASGGAGHEERGWIVLLAVWGALVPLVLAVLRRRDGRRRRDQRSARLYGSPGTL</sequence>
<gene>
    <name evidence="3" type="ORF">RM863_18390</name>
</gene>
<feature type="transmembrane region" description="Helical" evidence="1">
    <location>
        <begin position="141"/>
        <end position="162"/>
    </location>
</feature>
<evidence type="ECO:0000256" key="1">
    <source>
        <dbReference type="SAM" id="Phobius"/>
    </source>
</evidence>
<proteinExistence type="predicted"/>
<accession>A0ABU2UM14</accession>
<keyword evidence="1" id="KW-0472">Membrane</keyword>
<organism evidence="3 4">
    <name type="scientific">Streptomyces hintoniae</name>
    <dbReference type="NCBI Taxonomy" id="3075521"/>
    <lineage>
        <taxon>Bacteria</taxon>
        <taxon>Bacillati</taxon>
        <taxon>Actinomycetota</taxon>
        <taxon>Actinomycetes</taxon>
        <taxon>Kitasatosporales</taxon>
        <taxon>Streptomycetaceae</taxon>
        <taxon>Streptomyces</taxon>
    </lineage>
</organism>
<evidence type="ECO:0000313" key="3">
    <source>
        <dbReference type="EMBL" id="MDT0474099.1"/>
    </source>
</evidence>
<keyword evidence="1" id="KW-1133">Transmembrane helix</keyword>
<protein>
    <recommendedName>
        <fullName evidence="5">Integral membrane protein</fullName>
    </recommendedName>
</protein>
<evidence type="ECO:0008006" key="5">
    <source>
        <dbReference type="Google" id="ProtNLM"/>
    </source>
</evidence>
<keyword evidence="4" id="KW-1185">Reference proteome</keyword>
<dbReference type="EMBL" id="JAVRFF010000019">
    <property type="protein sequence ID" value="MDT0474099.1"/>
    <property type="molecule type" value="Genomic_DNA"/>
</dbReference>
<evidence type="ECO:0000256" key="2">
    <source>
        <dbReference type="SAM" id="SignalP"/>
    </source>
</evidence>
<name>A0ABU2UM14_9ACTN</name>
<feature type="transmembrane region" description="Helical" evidence="1">
    <location>
        <begin position="210"/>
        <end position="229"/>
    </location>
</feature>
<dbReference type="Proteomes" id="UP001180489">
    <property type="component" value="Unassembled WGS sequence"/>
</dbReference>
<keyword evidence="1" id="KW-0812">Transmembrane</keyword>
<feature type="signal peptide" evidence="2">
    <location>
        <begin position="1"/>
        <end position="24"/>
    </location>
</feature>
<evidence type="ECO:0000313" key="4">
    <source>
        <dbReference type="Proteomes" id="UP001180489"/>
    </source>
</evidence>
<feature type="chain" id="PRO_5046235825" description="Integral membrane protein" evidence="2">
    <location>
        <begin position="25"/>
        <end position="252"/>
    </location>
</feature>
<comment type="caution">
    <text evidence="3">The sequence shown here is derived from an EMBL/GenBank/DDBJ whole genome shotgun (WGS) entry which is preliminary data.</text>
</comment>
<feature type="transmembrane region" description="Helical" evidence="1">
    <location>
        <begin position="183"/>
        <end position="204"/>
    </location>
</feature>
<dbReference type="RefSeq" id="WP_311635754.1">
    <property type="nucleotide sequence ID" value="NZ_JAVRFF010000019.1"/>
</dbReference>
<keyword evidence="2" id="KW-0732">Signal</keyword>
<reference evidence="3" key="1">
    <citation type="submission" date="2024-05" db="EMBL/GenBank/DDBJ databases">
        <title>30 novel species of actinomycetes from the DSMZ collection.</title>
        <authorList>
            <person name="Nouioui I."/>
        </authorList>
    </citation>
    <scope>NUCLEOTIDE SEQUENCE</scope>
    <source>
        <strain evidence="3">DSM 41014</strain>
    </source>
</reference>